<evidence type="ECO:0000313" key="3">
    <source>
        <dbReference type="EMBL" id="MFC5570279.1"/>
    </source>
</evidence>
<dbReference type="EMBL" id="JBHSNM010000002">
    <property type="protein sequence ID" value="MFC5570279.1"/>
    <property type="molecule type" value="Genomic_DNA"/>
</dbReference>
<keyword evidence="1" id="KW-0812">Transmembrane</keyword>
<feature type="transmembrane region" description="Helical" evidence="1">
    <location>
        <begin position="57"/>
        <end position="75"/>
    </location>
</feature>
<organism evidence="3 4">
    <name type="scientific">Lysobacter yangpyeongensis</name>
    <dbReference type="NCBI Taxonomy" id="346182"/>
    <lineage>
        <taxon>Bacteria</taxon>
        <taxon>Pseudomonadati</taxon>
        <taxon>Pseudomonadota</taxon>
        <taxon>Gammaproteobacteria</taxon>
        <taxon>Lysobacterales</taxon>
        <taxon>Lysobacteraceae</taxon>
        <taxon>Lysobacter</taxon>
    </lineage>
</organism>
<dbReference type="PANTHER" id="PTHR34473:SF2">
    <property type="entry name" value="UPF0699 TRANSMEMBRANE PROTEIN YDBT"/>
    <property type="match status" value="1"/>
</dbReference>
<reference evidence="4" key="1">
    <citation type="journal article" date="2019" name="Int. J. Syst. Evol. Microbiol.">
        <title>The Global Catalogue of Microorganisms (GCM) 10K type strain sequencing project: providing services to taxonomists for standard genome sequencing and annotation.</title>
        <authorList>
            <consortium name="The Broad Institute Genomics Platform"/>
            <consortium name="The Broad Institute Genome Sequencing Center for Infectious Disease"/>
            <person name="Wu L."/>
            <person name="Ma J."/>
        </authorList>
    </citation>
    <scope>NUCLEOTIDE SEQUENCE [LARGE SCALE GENOMIC DNA]</scope>
    <source>
        <strain evidence="4">KACC 11407</strain>
    </source>
</reference>
<gene>
    <name evidence="3" type="ORF">ACFPN1_09445</name>
</gene>
<feature type="domain" description="YdbS-like PH" evidence="2">
    <location>
        <begin position="412"/>
        <end position="492"/>
    </location>
</feature>
<keyword evidence="1" id="KW-0472">Membrane</keyword>
<dbReference type="InterPro" id="IPR005182">
    <property type="entry name" value="YdbS-like_PH"/>
</dbReference>
<dbReference type="RefSeq" id="WP_386754638.1">
    <property type="nucleotide sequence ID" value="NZ_JBHSNM010000002.1"/>
</dbReference>
<accession>A0ABW0SMS1</accession>
<proteinExistence type="predicted"/>
<feature type="domain" description="YdbS-like PH" evidence="2">
    <location>
        <begin position="265"/>
        <end position="318"/>
    </location>
</feature>
<dbReference type="PANTHER" id="PTHR34473">
    <property type="entry name" value="UPF0699 TRANSMEMBRANE PROTEIN YDBS"/>
    <property type="match status" value="1"/>
</dbReference>
<dbReference type="Pfam" id="PF03703">
    <property type="entry name" value="bPH_2"/>
    <property type="match status" value="3"/>
</dbReference>
<sequence>MTTTPDPGHEVSTAGGAEAADHRLHPMSWLFVLLQQLRQFVLPLVAAFFFGGDRNELWPLIGVGVLALVSVWRYYTYRYGFSGDALVVRSGVLERSVRVIPFARIHNVALQQSVLHRLFGVAEVRLESAGGQKPEAEMRVLKLADALALEALVRRRPAPDPAVAAPAAEARVLLALPPREILRLGLISNRGLIVVGAAIGGLSQFNPRLVPDLMERWGEWALGWASHNGTQDPAFLAVAGLSLALLVVALLRLFSIVLALLQHYGFTLTETGRRLTVERGLLARWRTSASRRRIQAWTLRETLLHRLLQRRSLDIDTAVAEQHNQQRTLRELVPVATPAACDALIEHLLPRAAWLQLDWRALPRRAWWRLVLPGLPVALVLTAAAAWFVGPWALLALLWLPWAAYVARRHMRAAAYAVNADVIAVREGWWSRHWRFAELDKLQALQLTRNPLDRRCGTATLWLDTAGASALAPPLRIRFLPEAEAAALYAQLARTLARRPLRW</sequence>
<feature type="transmembrane region" description="Helical" evidence="1">
    <location>
        <begin position="234"/>
        <end position="261"/>
    </location>
</feature>
<keyword evidence="4" id="KW-1185">Reference proteome</keyword>
<protein>
    <submittedName>
        <fullName evidence="3">PH domain-containing protein</fullName>
    </submittedName>
</protein>
<feature type="domain" description="YdbS-like PH" evidence="2">
    <location>
        <begin position="74"/>
        <end position="150"/>
    </location>
</feature>
<evidence type="ECO:0000256" key="1">
    <source>
        <dbReference type="SAM" id="Phobius"/>
    </source>
</evidence>
<feature type="transmembrane region" description="Helical" evidence="1">
    <location>
        <begin position="391"/>
        <end position="407"/>
    </location>
</feature>
<evidence type="ECO:0000259" key="2">
    <source>
        <dbReference type="Pfam" id="PF03703"/>
    </source>
</evidence>
<evidence type="ECO:0000313" key="4">
    <source>
        <dbReference type="Proteomes" id="UP001596036"/>
    </source>
</evidence>
<keyword evidence="1" id="KW-1133">Transmembrane helix</keyword>
<dbReference type="Proteomes" id="UP001596036">
    <property type="component" value="Unassembled WGS sequence"/>
</dbReference>
<name>A0ABW0SMS1_9GAMM</name>
<comment type="caution">
    <text evidence="3">The sequence shown here is derived from an EMBL/GenBank/DDBJ whole genome shotgun (WGS) entry which is preliminary data.</text>
</comment>
<dbReference type="InterPro" id="IPR014529">
    <property type="entry name" value="UCP026631"/>
</dbReference>
<dbReference type="PIRSF" id="PIRSF026631">
    <property type="entry name" value="UCP026631"/>
    <property type="match status" value="1"/>
</dbReference>